<gene>
    <name evidence="9" type="ORF">HNQ44_003063</name>
</gene>
<dbReference type="Proteomes" id="UP000525923">
    <property type="component" value="Unassembled WGS sequence"/>
</dbReference>
<evidence type="ECO:0000259" key="7">
    <source>
        <dbReference type="Pfam" id="PF01432"/>
    </source>
</evidence>
<evidence type="ECO:0000256" key="3">
    <source>
        <dbReference type="ARBA" id="ARBA00022801"/>
    </source>
</evidence>
<keyword evidence="5 6" id="KW-0482">Metalloprotease</keyword>
<dbReference type="InterPro" id="IPR001567">
    <property type="entry name" value="Pept_M3A_M3B_dom"/>
</dbReference>
<comment type="cofactor">
    <cofactor evidence="6">
        <name>Zn(2+)</name>
        <dbReference type="ChEBI" id="CHEBI:29105"/>
    </cofactor>
    <text evidence="6">Binds 1 zinc ion.</text>
</comment>
<dbReference type="AlphaFoldDB" id="A0A7W8FU04"/>
<evidence type="ECO:0000259" key="8">
    <source>
        <dbReference type="Pfam" id="PF08439"/>
    </source>
</evidence>
<keyword evidence="2 6" id="KW-0479">Metal-binding</keyword>
<accession>A0A7W8FU04</accession>
<evidence type="ECO:0000256" key="6">
    <source>
        <dbReference type="RuleBase" id="RU003435"/>
    </source>
</evidence>
<proteinExistence type="inferred from homology"/>
<comment type="caution">
    <text evidence="9">The sequence shown here is derived from an EMBL/GenBank/DDBJ whole genome shotgun (WGS) entry which is preliminary data.</text>
</comment>
<name>A0A7W8FU04_9BACL</name>
<evidence type="ECO:0000256" key="1">
    <source>
        <dbReference type="ARBA" id="ARBA00022670"/>
    </source>
</evidence>
<organism evidence="9 10">
    <name type="scientific">Planococcus koreensis</name>
    <dbReference type="NCBI Taxonomy" id="112331"/>
    <lineage>
        <taxon>Bacteria</taxon>
        <taxon>Bacillati</taxon>
        <taxon>Bacillota</taxon>
        <taxon>Bacilli</taxon>
        <taxon>Bacillales</taxon>
        <taxon>Caryophanaceae</taxon>
        <taxon>Planococcus</taxon>
    </lineage>
</organism>
<protein>
    <submittedName>
        <fullName evidence="9">PepF/M3 family oligoendopeptidase</fullName>
    </submittedName>
</protein>
<dbReference type="SUPFAM" id="SSF55486">
    <property type="entry name" value="Metalloproteases ('zincins'), catalytic domain"/>
    <property type="match status" value="1"/>
</dbReference>
<evidence type="ECO:0000313" key="10">
    <source>
        <dbReference type="Proteomes" id="UP000525923"/>
    </source>
</evidence>
<dbReference type="InterPro" id="IPR013647">
    <property type="entry name" value="OligopepF_N_dom"/>
</dbReference>
<comment type="similarity">
    <text evidence="6">Belongs to the peptidase M3 family.</text>
</comment>
<evidence type="ECO:0000256" key="4">
    <source>
        <dbReference type="ARBA" id="ARBA00022833"/>
    </source>
</evidence>
<dbReference type="InterPro" id="IPR042088">
    <property type="entry name" value="OligoPept_F_C"/>
</dbReference>
<dbReference type="CDD" id="cd09607">
    <property type="entry name" value="M3B_PepF"/>
    <property type="match status" value="1"/>
</dbReference>
<dbReference type="Pfam" id="PF01432">
    <property type="entry name" value="Peptidase_M3"/>
    <property type="match status" value="1"/>
</dbReference>
<dbReference type="GO" id="GO:0006508">
    <property type="term" value="P:proteolysis"/>
    <property type="evidence" value="ECO:0007669"/>
    <property type="project" value="UniProtKB-KW"/>
</dbReference>
<dbReference type="RefSeq" id="WP_175580323.1">
    <property type="nucleotide sequence ID" value="NZ_JACHHE010000010.1"/>
</dbReference>
<dbReference type="InterPro" id="IPR034006">
    <property type="entry name" value="M3B_PepF_2"/>
</dbReference>
<dbReference type="Gene3D" id="1.20.140.70">
    <property type="entry name" value="Oligopeptidase f, N-terminal domain"/>
    <property type="match status" value="1"/>
</dbReference>
<keyword evidence="1 6" id="KW-0645">Protease</keyword>
<dbReference type="GO" id="GO:0004222">
    <property type="term" value="F:metalloendopeptidase activity"/>
    <property type="evidence" value="ECO:0007669"/>
    <property type="project" value="InterPro"/>
</dbReference>
<dbReference type="GO" id="GO:0004181">
    <property type="term" value="F:metallocarboxypeptidase activity"/>
    <property type="evidence" value="ECO:0007669"/>
    <property type="project" value="InterPro"/>
</dbReference>
<keyword evidence="3 6" id="KW-0378">Hydrolase</keyword>
<feature type="domain" description="Peptidase M3A/M3B catalytic" evidence="7">
    <location>
        <begin position="205"/>
        <end position="577"/>
    </location>
</feature>
<dbReference type="Pfam" id="PF08439">
    <property type="entry name" value="Peptidase_M3_N"/>
    <property type="match status" value="1"/>
</dbReference>
<keyword evidence="4 6" id="KW-0862">Zinc</keyword>
<evidence type="ECO:0000313" key="9">
    <source>
        <dbReference type="EMBL" id="MBB5181598.1"/>
    </source>
</evidence>
<dbReference type="EMBL" id="JACHHE010000010">
    <property type="protein sequence ID" value="MBB5181598.1"/>
    <property type="molecule type" value="Genomic_DNA"/>
</dbReference>
<keyword evidence="10" id="KW-1185">Reference proteome</keyword>
<reference evidence="9 10" key="1">
    <citation type="submission" date="2020-08" db="EMBL/GenBank/DDBJ databases">
        <title>Genomic Encyclopedia of Type Strains, Phase IV (KMG-IV): sequencing the most valuable type-strain genomes for metagenomic binning, comparative biology and taxonomic classification.</title>
        <authorList>
            <person name="Goeker M."/>
        </authorList>
    </citation>
    <scope>NUCLEOTIDE SEQUENCE [LARGE SCALE GENOMIC DNA]</scope>
    <source>
        <strain evidence="9 10">DSM 15895</strain>
    </source>
</reference>
<sequence length="599" mass="68570">MNPLTAQNWNLDSLYEGGTRSIKLKQLINGLVENLHILVIDLEAQEPKLKNQEFQTLLNIMDRFQSVLIEWQELDEFVTCLHSENVKDTTVLTLMDKSAELKAIMDTVKINLHHLLAAIQEDTWNEFINLEAVKPISFYLNKERQAIKDRLPREMEKLISDLSVNGIKGWEQQQQLMLSKLRVSIELDGIETEVSIGQAMNYAIHSKDPGLRKLAAQGINNTCEAEADSFASILNRIAGSRLDVYEQRGWPNILKEAVEQNDLNEATIDAVLASISQNKDLYQAYIQRKVKLTGSGETSWFDLASPIFASAEKVSYAEAKSIIIKQFNRFNSKLGSFAEKVFAEDWVEMENRADKAEGGFCASMPLAGESRIFFTYREIYQDVVTLAHEIGHAYHNFILHGEPALAQQKGTSIDETASTFMENLVLDAVINQTTNEQEKLALLEMKIKNGLMYIGTVPNMFLFEQQFYRKRKEGLVTVDEIQFLLSEVENAFYEGEVENLGLYKWMYISHFYDAEIPFYNIPYTIGYLFSSGIYEMARAEPNGFAERYDSLLRDSGRMTVEQLAQTFLDADISMSEFWNNSQQSLREAIEEYLRLTEKF</sequence>
<dbReference type="PANTHER" id="PTHR34217:SF1">
    <property type="entry name" value="CARBOXYPEPTIDASE 1"/>
    <property type="match status" value="1"/>
</dbReference>
<dbReference type="PANTHER" id="PTHR34217">
    <property type="entry name" value="METAL-DEPENDENT CARBOXYPEPTIDASE"/>
    <property type="match status" value="1"/>
</dbReference>
<dbReference type="InterPro" id="IPR001333">
    <property type="entry name" value="Peptidase_M32_Taq"/>
</dbReference>
<feature type="domain" description="Oligopeptidase F N-terminal" evidence="8">
    <location>
        <begin position="116"/>
        <end position="182"/>
    </location>
</feature>
<evidence type="ECO:0000256" key="5">
    <source>
        <dbReference type="ARBA" id="ARBA00023049"/>
    </source>
</evidence>
<dbReference type="GO" id="GO:0046872">
    <property type="term" value="F:metal ion binding"/>
    <property type="evidence" value="ECO:0007669"/>
    <property type="project" value="UniProtKB-UniRule"/>
</dbReference>
<dbReference type="Gene3D" id="1.10.1370.20">
    <property type="entry name" value="Oligoendopeptidase f, C-terminal domain"/>
    <property type="match status" value="1"/>
</dbReference>
<evidence type="ECO:0000256" key="2">
    <source>
        <dbReference type="ARBA" id="ARBA00022723"/>
    </source>
</evidence>